<gene>
    <name evidence="3" type="ORF">C5167_042375</name>
</gene>
<accession>A0A4Y7L699</accession>
<dbReference type="InterPro" id="IPR012349">
    <property type="entry name" value="Split_barrel_FMN-bd"/>
</dbReference>
<dbReference type="GO" id="GO:0005737">
    <property type="term" value="C:cytoplasm"/>
    <property type="evidence" value="ECO:0007669"/>
    <property type="project" value="UniProtKB-ARBA"/>
</dbReference>
<evidence type="ECO:0000313" key="3">
    <source>
        <dbReference type="EMBL" id="RZC79799.1"/>
    </source>
</evidence>
<protein>
    <recommendedName>
        <fullName evidence="2">CREG-like beta-barrel domain-containing protein</fullName>
    </recommendedName>
</protein>
<evidence type="ECO:0000259" key="2">
    <source>
        <dbReference type="Pfam" id="PF13883"/>
    </source>
</evidence>
<keyword evidence="1" id="KW-0732">Signal</keyword>
<reference evidence="3 4" key="1">
    <citation type="journal article" date="2018" name="Science">
        <title>The opium poppy genome and morphinan production.</title>
        <authorList>
            <person name="Guo L."/>
            <person name="Winzer T."/>
            <person name="Yang X."/>
            <person name="Li Y."/>
            <person name="Ning Z."/>
            <person name="He Z."/>
            <person name="Teodor R."/>
            <person name="Lu Y."/>
            <person name="Bowser T.A."/>
            <person name="Graham I.A."/>
            <person name="Ye K."/>
        </authorList>
    </citation>
    <scope>NUCLEOTIDE SEQUENCE [LARGE SCALE GENOMIC DNA]</scope>
    <source>
        <strain evidence="4">cv. HN1</strain>
        <tissue evidence="3">Leaves</tissue>
    </source>
</reference>
<dbReference type="SUPFAM" id="SSF50475">
    <property type="entry name" value="FMN-binding split barrel"/>
    <property type="match status" value="2"/>
</dbReference>
<dbReference type="Proteomes" id="UP000316621">
    <property type="component" value="Chromosome 10"/>
</dbReference>
<feature type="domain" description="CREG-like beta-barrel" evidence="2">
    <location>
        <begin position="274"/>
        <end position="437"/>
    </location>
</feature>
<evidence type="ECO:0000256" key="1">
    <source>
        <dbReference type="SAM" id="SignalP"/>
    </source>
</evidence>
<proteinExistence type="predicted"/>
<feature type="domain" description="CREG-like beta-barrel" evidence="2">
    <location>
        <begin position="36"/>
        <end position="137"/>
    </location>
</feature>
<dbReference type="STRING" id="3469.A0A4Y7L699"/>
<dbReference type="EMBL" id="CM010724">
    <property type="protein sequence ID" value="RZC79799.1"/>
    <property type="molecule type" value="Genomic_DNA"/>
</dbReference>
<name>A0A4Y7L699_PAPSO</name>
<feature type="signal peptide" evidence="1">
    <location>
        <begin position="1"/>
        <end position="25"/>
    </location>
</feature>
<dbReference type="Pfam" id="PF13883">
    <property type="entry name" value="CREG_beta-barrel"/>
    <property type="match status" value="3"/>
</dbReference>
<dbReference type="PANTHER" id="PTHR13343:SF17">
    <property type="entry name" value="CELLULAR REPRESSOR OF E1A-STIMULATED GENES, ISOFORM A"/>
    <property type="match status" value="1"/>
</dbReference>
<feature type="chain" id="PRO_5021500667" description="CREG-like beta-barrel domain-containing protein" evidence="1">
    <location>
        <begin position="26"/>
        <end position="441"/>
    </location>
</feature>
<dbReference type="Gramene" id="RZC79799">
    <property type="protein sequence ID" value="RZC79799"/>
    <property type="gene ID" value="C5167_042375"/>
</dbReference>
<evidence type="ECO:0000313" key="4">
    <source>
        <dbReference type="Proteomes" id="UP000316621"/>
    </source>
</evidence>
<dbReference type="Gene3D" id="2.30.110.10">
    <property type="entry name" value="Electron Transport, Fmn-binding Protein, Chain A"/>
    <property type="match status" value="3"/>
</dbReference>
<organism evidence="3 4">
    <name type="scientific">Papaver somniferum</name>
    <name type="common">Opium poppy</name>
    <dbReference type="NCBI Taxonomy" id="3469"/>
    <lineage>
        <taxon>Eukaryota</taxon>
        <taxon>Viridiplantae</taxon>
        <taxon>Streptophyta</taxon>
        <taxon>Embryophyta</taxon>
        <taxon>Tracheophyta</taxon>
        <taxon>Spermatophyta</taxon>
        <taxon>Magnoliopsida</taxon>
        <taxon>Ranunculales</taxon>
        <taxon>Papaveraceae</taxon>
        <taxon>Papaveroideae</taxon>
        <taxon>Papaver</taxon>
    </lineage>
</organism>
<dbReference type="InterPro" id="IPR055343">
    <property type="entry name" value="CREG_beta-barrel"/>
</dbReference>
<sequence>MDKLRISVFCLALVYLGSWIGFAEAGRRGHLVQQKPDPKDAVATARWLVSQNNWGVLSTISSELGGAPFGNVVSFSDGLPNKGHGVPYFYLTTLDPTARNGMKDARSSFTVSEFPIGTCGKKDPENPTCAKLTLTGKDLFNSSKYLFSADSDVIPYHTHVRIHVLQPPGIESTRTYSRGYLDVTMADLSTFKLVDVNSKEASFAKDALFAKHPEMKGWPKGHDFQIFKLEIEDIFLIDWFGGPKPITVAQYLRPRICIGFAEAGRRGLLVPHKPDHEDAVATARWLISQNNWGVLSTISIDLGGAPFGKVVLFSDGLLDKGHGIPYFYKSSLDPTPRNAMKDARSSFAVSEFPIGTCGKKDPENPTCAKLTLTGKLKLVDINSKEASVAKEVLFATHPEMKYWPKDHNFQIFKLEIEDIFLVNWFGGAKPITVAQYLRPRM</sequence>
<dbReference type="OMA" id="HEMIYWP"/>
<keyword evidence="4" id="KW-1185">Reference proteome</keyword>
<dbReference type="AlphaFoldDB" id="A0A4Y7L699"/>
<feature type="domain" description="CREG-like beta-barrel" evidence="2">
    <location>
        <begin position="192"/>
        <end position="252"/>
    </location>
</feature>
<dbReference type="PANTHER" id="PTHR13343">
    <property type="entry name" value="CREG1 PROTEIN"/>
    <property type="match status" value="1"/>
</dbReference>